<dbReference type="EMBL" id="MU267631">
    <property type="protein sequence ID" value="KAH7913386.1"/>
    <property type="molecule type" value="Genomic_DNA"/>
</dbReference>
<accession>A0ACB8AIM9</accession>
<organism evidence="1 2">
    <name type="scientific">Hygrophoropsis aurantiaca</name>
    <dbReference type="NCBI Taxonomy" id="72124"/>
    <lineage>
        <taxon>Eukaryota</taxon>
        <taxon>Fungi</taxon>
        <taxon>Dikarya</taxon>
        <taxon>Basidiomycota</taxon>
        <taxon>Agaricomycotina</taxon>
        <taxon>Agaricomycetes</taxon>
        <taxon>Agaricomycetidae</taxon>
        <taxon>Boletales</taxon>
        <taxon>Coniophorineae</taxon>
        <taxon>Hygrophoropsidaceae</taxon>
        <taxon>Hygrophoropsis</taxon>
    </lineage>
</organism>
<evidence type="ECO:0000313" key="1">
    <source>
        <dbReference type="EMBL" id="KAH7913386.1"/>
    </source>
</evidence>
<dbReference type="Proteomes" id="UP000790377">
    <property type="component" value="Unassembled WGS sequence"/>
</dbReference>
<evidence type="ECO:0000313" key="2">
    <source>
        <dbReference type="Proteomes" id="UP000790377"/>
    </source>
</evidence>
<gene>
    <name evidence="1" type="ORF">BJ138DRAFT_1099475</name>
</gene>
<reference evidence="1" key="1">
    <citation type="journal article" date="2021" name="New Phytol.">
        <title>Evolutionary innovations through gain and loss of genes in the ectomycorrhizal Boletales.</title>
        <authorList>
            <person name="Wu G."/>
            <person name="Miyauchi S."/>
            <person name="Morin E."/>
            <person name="Kuo A."/>
            <person name="Drula E."/>
            <person name="Varga T."/>
            <person name="Kohler A."/>
            <person name="Feng B."/>
            <person name="Cao Y."/>
            <person name="Lipzen A."/>
            <person name="Daum C."/>
            <person name="Hundley H."/>
            <person name="Pangilinan J."/>
            <person name="Johnson J."/>
            <person name="Barry K."/>
            <person name="LaButti K."/>
            <person name="Ng V."/>
            <person name="Ahrendt S."/>
            <person name="Min B."/>
            <person name="Choi I.G."/>
            <person name="Park H."/>
            <person name="Plett J.M."/>
            <person name="Magnuson J."/>
            <person name="Spatafora J.W."/>
            <person name="Nagy L.G."/>
            <person name="Henrissat B."/>
            <person name="Grigoriev I.V."/>
            <person name="Yang Z.L."/>
            <person name="Xu J."/>
            <person name="Martin F.M."/>
        </authorList>
    </citation>
    <scope>NUCLEOTIDE SEQUENCE</scope>
    <source>
        <strain evidence="1">ATCC 28755</strain>
    </source>
</reference>
<name>A0ACB8AIM9_9AGAM</name>
<feature type="non-terminal residue" evidence="1">
    <location>
        <position position="239"/>
    </location>
</feature>
<sequence>MTDNCPFPLPPSAQKCHCGRSFAQENAFTNHVRTCSKTKRRISQALTKAKELWSSRKRRKLGVVHNGDPTSIDPHEDGGAGGGNEAHTEPGSNTFLHAHEAHTVEGGNLTGSGDVDPRALTLDDATLSLAERRPRRLDRQMPKRFRDNVPQSLHALPLPIPAGTPLQQNLAEALPSSAAPSISPSADSPLFRRILKSTKNVFGLFRQYRATEFPAHDPEERTTLRDLTNFESNPQTYSN</sequence>
<comment type="caution">
    <text evidence="1">The sequence shown here is derived from an EMBL/GenBank/DDBJ whole genome shotgun (WGS) entry which is preliminary data.</text>
</comment>
<protein>
    <submittedName>
        <fullName evidence="1">Uncharacterized protein</fullName>
    </submittedName>
</protein>
<proteinExistence type="predicted"/>
<keyword evidence="2" id="KW-1185">Reference proteome</keyword>